<dbReference type="AlphaFoldDB" id="A0A8S2EW50"/>
<evidence type="ECO:0000313" key="1">
    <source>
        <dbReference type="EMBL" id="CAF1258308.1"/>
    </source>
</evidence>
<feature type="non-terminal residue" evidence="1">
    <location>
        <position position="1"/>
    </location>
</feature>
<organism evidence="1 3">
    <name type="scientific">Didymodactylos carnosus</name>
    <dbReference type="NCBI Taxonomy" id="1234261"/>
    <lineage>
        <taxon>Eukaryota</taxon>
        <taxon>Metazoa</taxon>
        <taxon>Spiralia</taxon>
        <taxon>Gnathifera</taxon>
        <taxon>Rotifera</taxon>
        <taxon>Eurotatoria</taxon>
        <taxon>Bdelloidea</taxon>
        <taxon>Philodinida</taxon>
        <taxon>Philodinidae</taxon>
        <taxon>Didymodactylos</taxon>
    </lineage>
</organism>
<reference evidence="1" key="1">
    <citation type="submission" date="2021-02" db="EMBL/GenBank/DDBJ databases">
        <authorList>
            <person name="Nowell W R."/>
        </authorList>
    </citation>
    <scope>NUCLEOTIDE SEQUENCE</scope>
</reference>
<evidence type="ECO:0000313" key="3">
    <source>
        <dbReference type="Proteomes" id="UP000677228"/>
    </source>
</evidence>
<evidence type="ECO:0000313" key="2">
    <source>
        <dbReference type="EMBL" id="CAF4065256.1"/>
    </source>
</evidence>
<gene>
    <name evidence="1" type="ORF">OVA965_LOCUS26607</name>
    <name evidence="2" type="ORF">TMI583_LOCUS27351</name>
</gene>
<sequence length="55" mass="5994">LKSVGTLALNGADLATSFIKHTEKNKTTFKQADLAEELGSEIIEDDVESDNDNEQ</sequence>
<dbReference type="Proteomes" id="UP000677228">
    <property type="component" value="Unassembled WGS sequence"/>
</dbReference>
<dbReference type="EMBL" id="CAJNOK010017136">
    <property type="protein sequence ID" value="CAF1258308.1"/>
    <property type="molecule type" value="Genomic_DNA"/>
</dbReference>
<dbReference type="Proteomes" id="UP000682733">
    <property type="component" value="Unassembled WGS sequence"/>
</dbReference>
<protein>
    <submittedName>
        <fullName evidence="1">Uncharacterized protein</fullName>
    </submittedName>
</protein>
<dbReference type="EMBL" id="CAJOBA010038692">
    <property type="protein sequence ID" value="CAF4065256.1"/>
    <property type="molecule type" value="Genomic_DNA"/>
</dbReference>
<comment type="caution">
    <text evidence="1">The sequence shown here is derived from an EMBL/GenBank/DDBJ whole genome shotgun (WGS) entry which is preliminary data.</text>
</comment>
<accession>A0A8S2EW50</accession>
<proteinExistence type="predicted"/>
<name>A0A8S2EW50_9BILA</name>